<organism evidence="3 4">
    <name type="scientific">Strongyloides papillosus</name>
    <name type="common">Intestinal threadworm</name>
    <dbReference type="NCBI Taxonomy" id="174720"/>
    <lineage>
        <taxon>Eukaryota</taxon>
        <taxon>Metazoa</taxon>
        <taxon>Ecdysozoa</taxon>
        <taxon>Nematoda</taxon>
        <taxon>Chromadorea</taxon>
        <taxon>Rhabditida</taxon>
        <taxon>Tylenchina</taxon>
        <taxon>Panagrolaimomorpha</taxon>
        <taxon>Strongyloidoidea</taxon>
        <taxon>Strongyloididae</taxon>
        <taxon>Strongyloides</taxon>
    </lineage>
</organism>
<feature type="region of interest" description="Disordered" evidence="1">
    <location>
        <begin position="1758"/>
        <end position="1793"/>
    </location>
</feature>
<dbReference type="Pfam" id="PF15249">
    <property type="entry name" value="GLTSCR1"/>
    <property type="match status" value="1"/>
</dbReference>
<accession>A0A0N5CCF8</accession>
<feature type="region of interest" description="Disordered" evidence="1">
    <location>
        <begin position="1088"/>
        <end position="1123"/>
    </location>
</feature>
<feature type="region of interest" description="Disordered" evidence="1">
    <location>
        <begin position="1325"/>
        <end position="1352"/>
    </location>
</feature>
<name>A0A0N5CCF8_STREA</name>
<feature type="region of interest" description="Disordered" evidence="1">
    <location>
        <begin position="217"/>
        <end position="374"/>
    </location>
</feature>
<feature type="compositionally biased region" description="Low complexity" evidence="1">
    <location>
        <begin position="320"/>
        <end position="334"/>
    </location>
</feature>
<feature type="compositionally biased region" description="Polar residues" evidence="1">
    <location>
        <begin position="560"/>
        <end position="591"/>
    </location>
</feature>
<feature type="compositionally biased region" description="Polar residues" evidence="1">
    <location>
        <begin position="335"/>
        <end position="357"/>
    </location>
</feature>
<feature type="compositionally biased region" description="Polar residues" evidence="1">
    <location>
        <begin position="223"/>
        <end position="285"/>
    </location>
</feature>
<feature type="compositionally biased region" description="Polar residues" evidence="1">
    <location>
        <begin position="777"/>
        <end position="795"/>
    </location>
</feature>
<feature type="compositionally biased region" description="Polar residues" evidence="1">
    <location>
        <begin position="42"/>
        <end position="62"/>
    </location>
</feature>
<feature type="region of interest" description="Disordered" evidence="1">
    <location>
        <begin position="556"/>
        <end position="654"/>
    </location>
</feature>
<feature type="compositionally biased region" description="Basic and acidic residues" evidence="1">
    <location>
        <begin position="1388"/>
        <end position="1401"/>
    </location>
</feature>
<feature type="compositionally biased region" description="Polar residues" evidence="1">
    <location>
        <begin position="811"/>
        <end position="832"/>
    </location>
</feature>
<dbReference type="WBParaSite" id="SPAL_0001556700.1">
    <property type="protein sequence ID" value="SPAL_0001556700.1"/>
    <property type="gene ID" value="SPAL_0001556700"/>
</dbReference>
<feature type="domain" description="GLTSCR protein conserved" evidence="2">
    <location>
        <begin position="914"/>
        <end position="1011"/>
    </location>
</feature>
<feature type="compositionally biased region" description="Basic and acidic residues" evidence="1">
    <location>
        <begin position="796"/>
        <end position="809"/>
    </location>
</feature>
<feature type="compositionally biased region" description="Basic residues" evidence="1">
    <location>
        <begin position="1333"/>
        <end position="1348"/>
    </location>
</feature>
<feature type="region of interest" description="Disordered" evidence="1">
    <location>
        <begin position="720"/>
        <end position="879"/>
    </location>
</feature>
<feature type="compositionally biased region" description="Basic and acidic residues" evidence="1">
    <location>
        <begin position="1573"/>
        <end position="1591"/>
    </location>
</feature>
<dbReference type="Proteomes" id="UP000046392">
    <property type="component" value="Unplaced"/>
</dbReference>
<keyword evidence="3" id="KW-1185">Reference proteome</keyword>
<dbReference type="STRING" id="174720.A0A0N5CCF8"/>
<feature type="compositionally biased region" description="Basic and acidic residues" evidence="1">
    <location>
        <begin position="866"/>
        <end position="879"/>
    </location>
</feature>
<feature type="compositionally biased region" description="Low complexity" evidence="1">
    <location>
        <begin position="286"/>
        <end position="298"/>
    </location>
</feature>
<feature type="compositionally biased region" description="Polar residues" evidence="1">
    <location>
        <begin position="720"/>
        <end position="747"/>
    </location>
</feature>
<sequence>MSNQRFRSNEANNAHTSDGFEDELILWEINEVLGCNSPPPDSKNQPSNVSRNQNPGGHNIVTNNSIVQQNRHLQNGQNDNFASHHGNHNQHKTNLNLQQQQNHQYKNQMLQQVLQNKTYRSTQPGNEELKKIMKGNTSQNIQQIQQQQITSSPQSSQQNLLRDCQVQHTNVDQPHILSNQPQQHIIVQQISSPLQQGTIAVQLGNSSNQQIIGTNFPPESLRPVSQMSTSKNMLPTTSSRNISSNDQNYISPINSINNQVTSSSICGNNRPSGQQQQQLSNMLNTQQQQIPQQRQNPPHSVPKNQQSNSNVFEKRSMPYQQVQSSLSRPQSQSQIVNSPASVSTPQSNQKYVESPTYSNSPSNSQSNPSPKIQQRQNVNGQFLVQSQLQHLTSQGSNTVVVLPSNGQNIARYNEDTRVVTQSQFITPQTRTVGAAILQQNNLQQARFVPQFQNANILTTTSNGDLRQEIFQTGNINAKSQPIIIEQGGSRILQHVVLGTPQQINQNIRTSSVPTTVSIQSQPITHVTSIQQPSVQSVTIHGQKHVTQQQSQQLQSQVGQNYVSTNTPQSQQHIQHIQVNKPQQSNINSMQQPGGNKKNTKPTTTANRTIPKKKTIQTPTTTPNTSFNNSMNNSSSKLQTTPTTSTQQTPTVTNDNSLQANQMAVRLSLENLHQISRISEEIEKLRQLQIKTGQNQSAKIKSLEDKRGLIFISALQQQHNVTTQIQTPISKTTSLSQPKPLPNTSKNKGQNKRNQKVSTTTTSIQGESGTPKMAPFTIMSNVNKQNNSSNRTPSSIKDNKNTNRTMDKKSLQHSGTTDMNDSQSTSSQQVYDTSKSDDLSNDKLKTENCELSKDSNRPKSIDANGDENSKDSCKSPEEPKIVIPTPTVQASRIASQIEYRKRNIENFKAEMLRIVNNPDVSTPFQSKSDVVRRLIPYSIFQEPELKPETLERFDHDYLRLRNSQLCRIKNLEDKLRGKMMKEAETPTQFKADHIQFLMMDVEYERRRLRREKEKANTDEVEDIIDRSFADNGSNINLFSDLKNYIQKKQESIPLPHKLHFSYDLPEIDPSKFIPNIPDTWKSPYTTVYDSSDEELEEIEESESSSEESEEESNSPVSCSEKESIENMQQESSLIFIKSTGQSINPLTSSNVPKCSTTIQVEQSITKIGSNNILTEKITKNDQTSIAAMLQKLEGLDNSENNIITTTSSDDIKEENHYQKLSIRFSKSNIINGDILATNTKCAKNNLSLSTELMLNNMDNSIPEKSSHSNISKFTPTPEVSSVISSSQCLENVSTCSSVISEGEKVTPKCILKIPKINNDFKIEVNESDDDKDRRKQKKRDRKERKKAKKLEKQRLMELNASEMHNSFKSLSPTPRLVLKLNRNTSFKETSQEKSDDKSVMGSDDKMMKKVVSPIKIDKKYKDEGNKSVVNSFKKPKNIGTNDVKNVNFLFNENILRNPKEEVVNKYESKKRKSDGPTIIPLKIPKLKLPKLPVNDMVSNEPSIQKMTAQLSIPKLKIPISNIPCNEGKIQKLSISKKSLSTLPGSSSSNTTGSFNTLIDDNIYTSHESISTSDNPKKDKKSKEHKKDKDKSSKKDKKHKKKREEDERIVAPIKLSLKNSLEPCQNSSFNTIKSTEKSKIILNLNKTWNNEESTFNVIILNLNKTWNNEESTFNVADDNRKFQSTSSRSSTSTDSIKAKNSDLILKLPKIKKETITTKQDSNIDDIGVEKIKPLKLSLKSLKEKQTDNHDIPPLKIKKKSNVDKETKEHKKVKDKKKGHNSYPVRPLHGTNPVLPPQERLASAYAEVERRSMIGKAPTLMNFS</sequence>
<feature type="compositionally biased region" description="Low complexity" evidence="1">
    <location>
        <begin position="617"/>
        <end position="652"/>
    </location>
</feature>
<feature type="compositionally biased region" description="Low complexity" evidence="1">
    <location>
        <begin position="358"/>
        <end position="370"/>
    </location>
</feature>
<evidence type="ECO:0000259" key="2">
    <source>
        <dbReference type="Pfam" id="PF15249"/>
    </source>
</evidence>
<evidence type="ECO:0000313" key="3">
    <source>
        <dbReference type="Proteomes" id="UP000046392"/>
    </source>
</evidence>
<feature type="compositionally biased region" description="Polar residues" evidence="1">
    <location>
        <begin position="755"/>
        <end position="767"/>
    </location>
</feature>
<feature type="compositionally biased region" description="Low complexity" evidence="1">
    <location>
        <begin position="592"/>
        <end position="604"/>
    </location>
</feature>
<dbReference type="InterPro" id="IPR015671">
    <property type="entry name" value="GSCR1_dom"/>
</dbReference>
<proteinExistence type="predicted"/>
<reference evidence="4" key="1">
    <citation type="submission" date="2017-02" db="UniProtKB">
        <authorList>
            <consortium name="WormBaseParasite"/>
        </authorList>
    </citation>
    <scope>IDENTIFICATION</scope>
</reference>
<feature type="region of interest" description="Disordered" evidence="1">
    <location>
        <begin position="36"/>
        <end position="62"/>
    </location>
</feature>
<feature type="region of interest" description="Disordered" evidence="1">
    <location>
        <begin position="1381"/>
        <end position="1401"/>
    </location>
</feature>
<protein>
    <submittedName>
        <fullName evidence="4">GLTSCR1 domain-containing protein</fullName>
    </submittedName>
</protein>
<feature type="compositionally biased region" description="Basic and acidic residues" evidence="1">
    <location>
        <begin position="833"/>
        <end position="859"/>
    </location>
</feature>
<evidence type="ECO:0000256" key="1">
    <source>
        <dbReference type="SAM" id="MobiDB-lite"/>
    </source>
</evidence>
<feature type="compositionally biased region" description="Acidic residues" evidence="1">
    <location>
        <begin position="1089"/>
        <end position="1111"/>
    </location>
</feature>
<evidence type="ECO:0000313" key="4">
    <source>
        <dbReference type="WBParaSite" id="SPAL_0001556700.1"/>
    </source>
</evidence>
<feature type="compositionally biased region" description="Polar residues" evidence="1">
    <location>
        <begin position="302"/>
        <end position="311"/>
    </location>
</feature>
<feature type="compositionally biased region" description="Basic residues" evidence="1">
    <location>
        <begin position="1767"/>
        <end position="1777"/>
    </location>
</feature>
<feature type="region of interest" description="Disordered" evidence="1">
    <location>
        <begin position="1565"/>
        <end position="1607"/>
    </location>
</feature>